<dbReference type="OrthoDB" id="98874at2"/>
<dbReference type="InterPro" id="IPR024618">
    <property type="entry name" value="DUF3857"/>
</dbReference>
<keyword evidence="1" id="KW-0677">Repeat</keyword>
<proteinExistence type="predicted"/>
<evidence type="ECO:0000256" key="3">
    <source>
        <dbReference type="PROSITE-ProRule" id="PRU00339"/>
    </source>
</evidence>
<evidence type="ECO:0000313" key="7">
    <source>
        <dbReference type="Proteomes" id="UP000032300"/>
    </source>
</evidence>
<dbReference type="Gene3D" id="2.60.40.3140">
    <property type="match status" value="1"/>
</dbReference>
<dbReference type="PANTHER" id="PTHR44858:SF1">
    <property type="entry name" value="UDP-N-ACETYLGLUCOSAMINE--PEPTIDE N-ACETYLGLUCOSAMINYLTRANSFERASE SPINDLY-RELATED"/>
    <property type="match status" value="1"/>
</dbReference>
<feature type="signal peptide" evidence="4">
    <location>
        <begin position="1"/>
        <end position="19"/>
    </location>
</feature>
<organism evidence="6 7">
    <name type="scientific">Sphingomonas hengshuiensis</name>
    <dbReference type="NCBI Taxonomy" id="1609977"/>
    <lineage>
        <taxon>Bacteria</taxon>
        <taxon>Pseudomonadati</taxon>
        <taxon>Pseudomonadota</taxon>
        <taxon>Alphaproteobacteria</taxon>
        <taxon>Sphingomonadales</taxon>
        <taxon>Sphingomonadaceae</taxon>
        <taxon>Sphingomonas</taxon>
    </lineage>
</organism>
<dbReference type="SMART" id="SM00028">
    <property type="entry name" value="TPR"/>
    <property type="match status" value="3"/>
</dbReference>
<dbReference type="Gene3D" id="3.10.620.30">
    <property type="match status" value="1"/>
</dbReference>
<evidence type="ECO:0000256" key="4">
    <source>
        <dbReference type="SAM" id="SignalP"/>
    </source>
</evidence>
<dbReference type="AlphaFoldDB" id="A0A7U4J6B7"/>
<dbReference type="InterPro" id="IPR050498">
    <property type="entry name" value="Ycf3"/>
</dbReference>
<sequence>MIFRVALAGALCVATAARAGDKPLYQPAPAWVLPAPPIDATKLTDADPVLLVLDQQQRLEGGQLWGYSDLAMRIASPQVLTQMGTLPLPWDPSLGDIVIHKVEIIRGAERIDVLASGARFNVLHREEGLERAMLNGMLTATLSVEGLRVGDVLRLNFSTTRKDPALNGHVTTVAPVVPEPMRLQFGRIRVLWPKASKVQWRTYMKGFTVAPVDTGNGYTELTVKLPVAKPVEMPGDAPQRFQPLPIIDVSDYADWAELSKDMAPLYATEGLIAPGSPLAAEVARIAAASADPRTRTAMALRLVQDKVRYLFKGMDGGNYVPQAPAQTWTVRYGDCKAKSLLLLAMLRALGVEAEATLVSADAGDLLAIRLASPGAFNHVIVRATVGGETLWLDGTGGGARLTDLGDVPPFRHALPLRIAGSALVDMPLRPGSRPVTEAEYDLDASAGVLFPAPYKARIVLRGAGAEQIRVASAQSGKEAVETMIDGILQNHLGANEAVDRSFSYDEESATAVVLASGLAYPDWSRDEQRYKTQLDSSVDGIRFAPDRARPAWRDVPVASGDPADARVVTRMRLPGGGAGFVLEGDQTLPPSLGGVLLRRSASLTGGVITVDDRVIKGIGEVAPADIPAARAQVNQAKARLLKAVAPADTPPLFRIVEAAKRSKALDPILKIYARQIAEAPEEAGSYTDRAWFLDRIYDRAGAIRDLDKAIALDPDADNHLWRARLYAALGDDKRALADAQAALAIDPGSTSAIGQVAQLTADLGKRDDAIAMLAERVAEGGDNKVGYATAQADLMADGGQVDEAIALLDGMIAKSPGNPSLLNSRCWMKGTHNVALDTALKDCTKAIELSESPAAVLDSRAMVYFRMQRPDDAIADLDAALEVSPDQAASLYLRGVIRRQKGDKTAEGELAAARMIAPRIDEVYARYGIKP</sequence>
<reference evidence="6 7" key="1">
    <citation type="journal article" date="2015" name="Int. J. Syst. Evol. Microbiol.">
        <title>Sphingomonas hengshuiensis sp. nov., isolated from lake wetland.</title>
        <authorList>
            <person name="Wei S."/>
            <person name="Wang T."/>
            <person name="Liu H."/>
            <person name="Zhang C."/>
            <person name="Guo J."/>
            <person name="Wang Q."/>
            <person name="Liang K."/>
            <person name="Zhang Z."/>
        </authorList>
    </citation>
    <scope>NUCLEOTIDE SEQUENCE [LARGE SCALE GENOMIC DNA]</scope>
    <source>
        <strain evidence="6 7">WHSC-8</strain>
    </source>
</reference>
<dbReference type="InterPro" id="IPR019734">
    <property type="entry name" value="TPR_rpt"/>
</dbReference>
<accession>A0A7U4J6B7</accession>
<protein>
    <recommendedName>
        <fullName evidence="5">DUF3857 domain-containing protein</fullName>
    </recommendedName>
</protein>
<feature type="domain" description="DUF3857" evidence="5">
    <location>
        <begin position="67"/>
        <end position="224"/>
    </location>
</feature>
<dbReference type="RefSeq" id="WP_044330397.1">
    <property type="nucleotide sequence ID" value="NZ_CP010836.1"/>
</dbReference>
<reference evidence="6 7" key="2">
    <citation type="submission" date="2015-02" db="EMBL/GenBank/DDBJ databases">
        <title>The complete genome of Sphingomonas hengshuiensis sp. WHSC-8 isolated from soil of Hengshui Lake.</title>
        <authorList>
            <person name="Wei S."/>
            <person name="Guo J."/>
            <person name="Su C."/>
            <person name="Wu R."/>
            <person name="Zhang Z."/>
            <person name="Liang K."/>
            <person name="Li H."/>
            <person name="Wang T."/>
            <person name="Liu H."/>
            <person name="Zhang C."/>
            <person name="Li Z."/>
            <person name="Wang Q."/>
            <person name="Meng J."/>
        </authorList>
    </citation>
    <scope>NUCLEOTIDE SEQUENCE [LARGE SCALE GENOMIC DNA]</scope>
    <source>
        <strain evidence="6 7">WHSC-8</strain>
    </source>
</reference>
<dbReference type="KEGG" id="sphi:TS85_03330"/>
<dbReference type="Proteomes" id="UP000032300">
    <property type="component" value="Chromosome"/>
</dbReference>
<dbReference type="EMBL" id="CP010836">
    <property type="protein sequence ID" value="AJP71061.1"/>
    <property type="molecule type" value="Genomic_DNA"/>
</dbReference>
<keyword evidence="7" id="KW-1185">Reference proteome</keyword>
<feature type="repeat" description="TPR" evidence="3">
    <location>
        <begin position="854"/>
        <end position="887"/>
    </location>
</feature>
<dbReference type="InterPro" id="IPR038765">
    <property type="entry name" value="Papain-like_cys_pep_sf"/>
</dbReference>
<evidence type="ECO:0000256" key="1">
    <source>
        <dbReference type="ARBA" id="ARBA00022737"/>
    </source>
</evidence>
<feature type="chain" id="PRO_5030991182" description="DUF3857 domain-containing protein" evidence="4">
    <location>
        <begin position="20"/>
        <end position="931"/>
    </location>
</feature>
<dbReference type="PROSITE" id="PS50005">
    <property type="entry name" value="TPR"/>
    <property type="match status" value="1"/>
</dbReference>
<dbReference type="Gene3D" id="1.25.40.10">
    <property type="entry name" value="Tetratricopeptide repeat domain"/>
    <property type="match status" value="2"/>
</dbReference>
<dbReference type="PANTHER" id="PTHR44858">
    <property type="entry name" value="TETRATRICOPEPTIDE REPEAT PROTEIN 6"/>
    <property type="match status" value="1"/>
</dbReference>
<dbReference type="InterPro" id="IPR011990">
    <property type="entry name" value="TPR-like_helical_dom_sf"/>
</dbReference>
<dbReference type="Pfam" id="PF13432">
    <property type="entry name" value="TPR_16"/>
    <property type="match status" value="2"/>
</dbReference>
<gene>
    <name evidence="6" type="ORF">TS85_03330</name>
</gene>
<dbReference type="Pfam" id="PF12969">
    <property type="entry name" value="DUF3857"/>
    <property type="match status" value="1"/>
</dbReference>
<name>A0A7U4J6B7_9SPHN</name>
<evidence type="ECO:0000256" key="2">
    <source>
        <dbReference type="ARBA" id="ARBA00022803"/>
    </source>
</evidence>
<evidence type="ECO:0000313" key="6">
    <source>
        <dbReference type="EMBL" id="AJP71061.1"/>
    </source>
</evidence>
<dbReference type="SUPFAM" id="SSF54001">
    <property type="entry name" value="Cysteine proteinases"/>
    <property type="match status" value="1"/>
</dbReference>
<dbReference type="SUPFAM" id="SSF48452">
    <property type="entry name" value="TPR-like"/>
    <property type="match status" value="1"/>
</dbReference>
<evidence type="ECO:0000259" key="5">
    <source>
        <dbReference type="Pfam" id="PF12969"/>
    </source>
</evidence>
<keyword evidence="4" id="KW-0732">Signal</keyword>
<keyword evidence="2 3" id="KW-0802">TPR repeat</keyword>